<dbReference type="InterPro" id="IPR050063">
    <property type="entry name" value="Ribosomal_protein_uL29"/>
</dbReference>
<name>A0A410FTY4_BIPS1</name>
<evidence type="ECO:0000256" key="2">
    <source>
        <dbReference type="ARBA" id="ARBA00022980"/>
    </source>
</evidence>
<dbReference type="GO" id="GO:0003735">
    <property type="term" value="F:structural constituent of ribosome"/>
    <property type="evidence" value="ECO:0007669"/>
    <property type="project" value="InterPro"/>
</dbReference>
<dbReference type="Gene3D" id="1.10.287.310">
    <property type="match status" value="1"/>
</dbReference>
<dbReference type="HAMAP" id="MF_00374">
    <property type="entry name" value="Ribosomal_uL29"/>
    <property type="match status" value="1"/>
</dbReference>
<evidence type="ECO:0000313" key="7">
    <source>
        <dbReference type="Proteomes" id="UP000287233"/>
    </source>
</evidence>
<dbReference type="EMBL" id="CP034928">
    <property type="protein sequence ID" value="QAA76442.1"/>
    <property type="molecule type" value="Genomic_DNA"/>
</dbReference>
<dbReference type="Pfam" id="PF00831">
    <property type="entry name" value="Ribosomal_L29"/>
    <property type="match status" value="1"/>
</dbReference>
<dbReference type="PANTHER" id="PTHR10916:SF0">
    <property type="entry name" value="LARGE RIBOSOMAL SUBUNIT PROTEIN UL29C"/>
    <property type="match status" value="1"/>
</dbReference>
<dbReference type="CDD" id="cd00427">
    <property type="entry name" value="Ribosomal_L29_HIP"/>
    <property type="match status" value="1"/>
</dbReference>
<keyword evidence="2 5" id="KW-0689">Ribosomal protein</keyword>
<dbReference type="GO" id="GO:0022625">
    <property type="term" value="C:cytosolic large ribosomal subunit"/>
    <property type="evidence" value="ECO:0007669"/>
    <property type="project" value="TreeGrafter"/>
</dbReference>
<dbReference type="Proteomes" id="UP000287233">
    <property type="component" value="Chromosome"/>
</dbReference>
<evidence type="ECO:0000256" key="3">
    <source>
        <dbReference type="ARBA" id="ARBA00023274"/>
    </source>
</evidence>
<organism evidence="6 7">
    <name type="scientific">Bipolaricaulis sibiricus</name>
    <dbReference type="NCBI Taxonomy" id="2501609"/>
    <lineage>
        <taxon>Bacteria</taxon>
        <taxon>Candidatus Bipolaricaulota</taxon>
        <taxon>Candidatus Bipolaricaulia</taxon>
        <taxon>Candidatus Bipolaricaulales</taxon>
        <taxon>Candidatus Bipolaricaulaceae</taxon>
        <taxon>Candidatus Bipolaricaulis</taxon>
    </lineage>
</organism>
<dbReference type="AlphaFoldDB" id="A0A410FTY4"/>
<dbReference type="NCBIfam" id="TIGR00012">
    <property type="entry name" value="L29"/>
    <property type="match status" value="1"/>
</dbReference>
<dbReference type="GO" id="GO:0006412">
    <property type="term" value="P:translation"/>
    <property type="evidence" value="ECO:0007669"/>
    <property type="project" value="UniProtKB-UniRule"/>
</dbReference>
<dbReference type="PANTHER" id="PTHR10916">
    <property type="entry name" value="60S RIBOSOMAL PROTEIN L35/50S RIBOSOMAL PROTEIN L29"/>
    <property type="match status" value="1"/>
</dbReference>
<proteinExistence type="inferred from homology"/>
<protein>
    <recommendedName>
        <fullName evidence="4 5">Large ribosomal subunit protein uL29</fullName>
    </recommendedName>
</protein>
<evidence type="ECO:0000256" key="4">
    <source>
        <dbReference type="ARBA" id="ARBA00035204"/>
    </source>
</evidence>
<dbReference type="SUPFAM" id="SSF46561">
    <property type="entry name" value="Ribosomal protein L29 (L29p)"/>
    <property type="match status" value="1"/>
</dbReference>
<evidence type="ECO:0000313" key="6">
    <source>
        <dbReference type="EMBL" id="QAA76442.1"/>
    </source>
</evidence>
<comment type="similarity">
    <text evidence="1 5">Belongs to the universal ribosomal protein uL29 family.</text>
</comment>
<gene>
    <name evidence="5" type="primary">rpmC</name>
    <name evidence="6" type="ORF">BIP78_0676</name>
</gene>
<dbReference type="PROSITE" id="PS00579">
    <property type="entry name" value="RIBOSOMAL_L29"/>
    <property type="match status" value="1"/>
</dbReference>
<reference evidence="7" key="1">
    <citation type="submission" date="2018-12" db="EMBL/GenBank/DDBJ databases">
        <title>Complete genome sequence of an uncultured bacterium of the candidate phylum Bipolaricaulota.</title>
        <authorList>
            <person name="Kadnikov V.V."/>
            <person name="Mardanov A.V."/>
            <person name="Beletsky A.V."/>
            <person name="Frank Y.A."/>
            <person name="Karnachuk O.V."/>
            <person name="Ravin N.V."/>
        </authorList>
    </citation>
    <scope>NUCLEOTIDE SEQUENCE [LARGE SCALE GENOMIC DNA]</scope>
</reference>
<accession>A0A410FTY4</accession>
<dbReference type="InterPro" id="IPR036049">
    <property type="entry name" value="Ribosomal_uL29_sf"/>
</dbReference>
<dbReference type="InterPro" id="IPR018254">
    <property type="entry name" value="Ribosomal_uL29_CS"/>
</dbReference>
<keyword evidence="3 5" id="KW-0687">Ribonucleoprotein</keyword>
<evidence type="ECO:0000256" key="5">
    <source>
        <dbReference type="HAMAP-Rule" id="MF_00374"/>
    </source>
</evidence>
<dbReference type="KEGG" id="bih:BIP78_0676"/>
<evidence type="ECO:0000256" key="1">
    <source>
        <dbReference type="ARBA" id="ARBA00009254"/>
    </source>
</evidence>
<dbReference type="FunFam" id="1.10.287.310:FF:000001">
    <property type="entry name" value="50S ribosomal protein L29"/>
    <property type="match status" value="1"/>
</dbReference>
<sequence length="63" mass="7262">MNARELRDLSADELRLRVREGKKKLFTLRFQLASGRLTNTAEIGKAKRDIARALTLLKERDHA</sequence>
<dbReference type="InterPro" id="IPR001854">
    <property type="entry name" value="Ribosomal_uL29"/>
</dbReference>